<dbReference type="Proteomes" id="UP001566132">
    <property type="component" value="Unassembled WGS sequence"/>
</dbReference>
<dbReference type="InterPro" id="IPR041588">
    <property type="entry name" value="Integrase_H2C2"/>
</dbReference>
<dbReference type="Pfam" id="PF00665">
    <property type="entry name" value="rve"/>
    <property type="match status" value="1"/>
</dbReference>
<accession>A0ABD1E5F6</accession>
<dbReference type="SUPFAM" id="SSF53098">
    <property type="entry name" value="Ribonuclease H-like"/>
    <property type="match status" value="1"/>
</dbReference>
<dbReference type="InterPro" id="IPR050951">
    <property type="entry name" value="Retrovirus_Pol_polyprotein"/>
</dbReference>
<dbReference type="PROSITE" id="PS50994">
    <property type="entry name" value="INTEGRASE"/>
    <property type="match status" value="1"/>
</dbReference>
<dbReference type="PANTHER" id="PTHR37984">
    <property type="entry name" value="PROTEIN CBG26694"/>
    <property type="match status" value="1"/>
</dbReference>
<keyword evidence="4" id="KW-1185">Reference proteome</keyword>
<protein>
    <recommendedName>
        <fullName evidence="1">RNA-directed DNA polymerase</fullName>
        <ecNumber evidence="1">2.7.7.49</ecNumber>
    </recommendedName>
</protein>
<comment type="caution">
    <text evidence="3">The sequence shown here is derived from an EMBL/GenBank/DDBJ whole genome shotgun (WGS) entry which is preliminary data.</text>
</comment>
<feature type="domain" description="Integrase catalytic" evidence="2">
    <location>
        <begin position="59"/>
        <end position="220"/>
    </location>
</feature>
<proteinExistence type="predicted"/>
<dbReference type="AlphaFoldDB" id="A0ABD1E5F6"/>
<gene>
    <name evidence="3" type="ORF">ABEB36_013532</name>
</gene>
<dbReference type="Gene3D" id="1.10.340.70">
    <property type="match status" value="1"/>
</dbReference>
<dbReference type="EC" id="2.7.7.49" evidence="1"/>
<organism evidence="3 4">
    <name type="scientific">Hypothenemus hampei</name>
    <name type="common">Coffee berry borer</name>
    <dbReference type="NCBI Taxonomy" id="57062"/>
    <lineage>
        <taxon>Eukaryota</taxon>
        <taxon>Metazoa</taxon>
        <taxon>Ecdysozoa</taxon>
        <taxon>Arthropoda</taxon>
        <taxon>Hexapoda</taxon>
        <taxon>Insecta</taxon>
        <taxon>Pterygota</taxon>
        <taxon>Neoptera</taxon>
        <taxon>Endopterygota</taxon>
        <taxon>Coleoptera</taxon>
        <taxon>Polyphaga</taxon>
        <taxon>Cucujiformia</taxon>
        <taxon>Curculionidae</taxon>
        <taxon>Scolytinae</taxon>
        <taxon>Hypothenemus</taxon>
    </lineage>
</organism>
<dbReference type="InterPro" id="IPR036397">
    <property type="entry name" value="RNaseH_sf"/>
</dbReference>
<evidence type="ECO:0000313" key="4">
    <source>
        <dbReference type="Proteomes" id="UP001566132"/>
    </source>
</evidence>
<dbReference type="PANTHER" id="PTHR37984:SF5">
    <property type="entry name" value="PROTEIN NYNRIN-LIKE"/>
    <property type="match status" value="1"/>
</dbReference>
<evidence type="ECO:0000259" key="2">
    <source>
        <dbReference type="PROSITE" id="PS50994"/>
    </source>
</evidence>
<reference evidence="3 4" key="1">
    <citation type="submission" date="2024-05" db="EMBL/GenBank/DDBJ databases">
        <title>Genetic variation in Jamaican populations of the coffee berry borer (Hypothenemus hampei).</title>
        <authorList>
            <person name="Errbii M."/>
            <person name="Myrie A."/>
        </authorList>
    </citation>
    <scope>NUCLEOTIDE SEQUENCE [LARGE SCALE GENOMIC DNA]</scope>
    <source>
        <strain evidence="3">JA-Hopewell-2020-01-JO</strain>
        <tissue evidence="3">Whole body</tissue>
    </source>
</reference>
<dbReference type="InterPro" id="IPR012337">
    <property type="entry name" value="RNaseH-like_sf"/>
</dbReference>
<dbReference type="EMBL" id="JBDJPC010000011">
    <property type="protein sequence ID" value="KAL1489580.1"/>
    <property type="molecule type" value="Genomic_DNA"/>
</dbReference>
<dbReference type="Gene3D" id="3.30.420.10">
    <property type="entry name" value="Ribonuclease H-like superfamily/Ribonuclease H"/>
    <property type="match status" value="1"/>
</dbReference>
<evidence type="ECO:0000313" key="3">
    <source>
        <dbReference type="EMBL" id="KAL1489580.1"/>
    </source>
</evidence>
<name>A0ABD1E5F6_HYPHA</name>
<dbReference type="InterPro" id="IPR001584">
    <property type="entry name" value="Integrase_cat-core"/>
</dbReference>
<dbReference type="Pfam" id="PF17921">
    <property type="entry name" value="Integrase_H2C2"/>
    <property type="match status" value="1"/>
</dbReference>
<evidence type="ECO:0000256" key="1">
    <source>
        <dbReference type="ARBA" id="ARBA00012493"/>
    </source>
</evidence>
<sequence>MKKFHNDSSHPGLDKMLAAIKQDLYWKGMTKSVRKYVQNCRACITGKSHTGKRRGMCQQKQKPVQKLDTWHIDHAGPLVKSNGKTQILVAIDAFTKLVMLRAISQRTTACIIEALRQIFEEVGKPKRIIADRALAFTSVGFKDFLAIENIELHLVATGMPRGNGQVERVMRTLFNMLRATLTDKNEKCWVNELSRVEHDLNRLESNVTGVTPVFLMTGENERLRATKEFLTDIPVQKIDEEVIRHKIIERMQKQQHAMKARFNKTRKDIRELFSVGDHVAVEKSQLGGGKLSARYTGPFEVIANLENDRYALRRVNGQRRTTVAGHEQLRRWPPIVGK</sequence>
<dbReference type="GO" id="GO:0003964">
    <property type="term" value="F:RNA-directed DNA polymerase activity"/>
    <property type="evidence" value="ECO:0007669"/>
    <property type="project" value="UniProtKB-EC"/>
</dbReference>